<proteinExistence type="inferred from homology"/>
<evidence type="ECO:0000259" key="5">
    <source>
        <dbReference type="Pfam" id="PF09084"/>
    </source>
</evidence>
<protein>
    <submittedName>
        <fullName evidence="6">Nitrate ABC transporter substrate-binding protein</fullName>
    </submittedName>
</protein>
<dbReference type="PROSITE" id="PS51257">
    <property type="entry name" value="PROKAR_LIPOPROTEIN"/>
    <property type="match status" value="1"/>
</dbReference>
<evidence type="ECO:0000313" key="6">
    <source>
        <dbReference type="EMBL" id="RTR04420.1"/>
    </source>
</evidence>
<evidence type="ECO:0000256" key="3">
    <source>
        <dbReference type="ARBA" id="ARBA00022729"/>
    </source>
</evidence>
<dbReference type="AlphaFoldDB" id="A0A431V5V2"/>
<dbReference type="OrthoDB" id="5292144at2"/>
<evidence type="ECO:0000256" key="4">
    <source>
        <dbReference type="SAM" id="SignalP"/>
    </source>
</evidence>
<feature type="domain" description="SsuA/THI5-like" evidence="5">
    <location>
        <begin position="38"/>
        <end position="242"/>
    </location>
</feature>
<dbReference type="PANTHER" id="PTHR30024:SF47">
    <property type="entry name" value="TAURINE-BINDING PERIPLASMIC PROTEIN"/>
    <property type="match status" value="1"/>
</dbReference>
<keyword evidence="3 4" id="KW-0732">Signal</keyword>
<gene>
    <name evidence="6" type="ORF">EKG36_08865</name>
</gene>
<dbReference type="RefSeq" id="WP_126483188.1">
    <property type="nucleotide sequence ID" value="NZ_RXNS01000007.1"/>
</dbReference>
<dbReference type="GO" id="GO:0042597">
    <property type="term" value="C:periplasmic space"/>
    <property type="evidence" value="ECO:0007669"/>
    <property type="project" value="UniProtKB-SubCell"/>
</dbReference>
<name>A0A431V5V2_9GAMM</name>
<dbReference type="EMBL" id="RXNS01000007">
    <property type="protein sequence ID" value="RTR04420.1"/>
    <property type="molecule type" value="Genomic_DNA"/>
</dbReference>
<feature type="chain" id="PRO_5019482230" evidence="4">
    <location>
        <begin position="27"/>
        <end position="321"/>
    </location>
</feature>
<comment type="similarity">
    <text evidence="2">Belongs to the bacterial solute-binding protein SsuA/TauA family.</text>
</comment>
<evidence type="ECO:0000256" key="1">
    <source>
        <dbReference type="ARBA" id="ARBA00004418"/>
    </source>
</evidence>
<accession>A0A431V5V2</accession>
<dbReference type="Pfam" id="PF09084">
    <property type="entry name" value="NMT1"/>
    <property type="match status" value="1"/>
</dbReference>
<evidence type="ECO:0000256" key="2">
    <source>
        <dbReference type="ARBA" id="ARBA00010742"/>
    </source>
</evidence>
<keyword evidence="7" id="KW-1185">Reference proteome</keyword>
<reference evidence="6 7" key="1">
    <citation type="submission" date="2018-12" db="EMBL/GenBank/DDBJ databases">
        <authorList>
            <person name="Yu L."/>
        </authorList>
    </citation>
    <scope>NUCLEOTIDE SEQUENCE [LARGE SCALE GENOMIC DNA]</scope>
    <source>
        <strain evidence="6 7">11S</strain>
    </source>
</reference>
<comment type="subcellular location">
    <subcellularLocation>
        <location evidence="1">Periplasm</location>
    </subcellularLocation>
</comment>
<comment type="caution">
    <text evidence="6">The sequence shown here is derived from an EMBL/GenBank/DDBJ whole genome shotgun (WGS) entry which is preliminary data.</text>
</comment>
<dbReference type="PANTHER" id="PTHR30024">
    <property type="entry name" value="ALIPHATIC SULFONATES-BINDING PROTEIN-RELATED"/>
    <property type="match status" value="1"/>
</dbReference>
<dbReference type="InterPro" id="IPR015168">
    <property type="entry name" value="SsuA/THI5"/>
</dbReference>
<dbReference type="SUPFAM" id="SSF53850">
    <property type="entry name" value="Periplasmic binding protein-like II"/>
    <property type="match status" value="1"/>
</dbReference>
<sequence>MHRRELLMSMAGLALAPMGLSACAPAEPLAFGLHPWPGYEPLYLARDFGWLPDSVRLREGANAGDSLAGLRRGELDGAALTLDEVLKARADGIPLTVIAVCDDSVGADMVLAREGIEDPAGLAGKRIAVERTTVGNVVLSQLLAASGLSRESLTVVDLAPDEQLAAWHAGGIDAAVTYEPTASRLMREGAVRLYDSSHFPDVILDVLAVRRDRLRWRGDQLTALVSAFFSGLDHLRVSPQDAMRRIGAWRGLAFDEVRASFAGLELPGRMGNPDYFGAGGDLRRAARLLNEVMVANDLLARADSLEELGDAHFLPDPQGVT</sequence>
<organism evidence="6 7">
    <name type="scientific">Halomonas nitroreducens</name>
    <dbReference type="NCBI Taxonomy" id="447425"/>
    <lineage>
        <taxon>Bacteria</taxon>
        <taxon>Pseudomonadati</taxon>
        <taxon>Pseudomonadota</taxon>
        <taxon>Gammaproteobacteria</taxon>
        <taxon>Oceanospirillales</taxon>
        <taxon>Halomonadaceae</taxon>
        <taxon>Halomonas</taxon>
    </lineage>
</organism>
<evidence type="ECO:0000313" key="7">
    <source>
        <dbReference type="Proteomes" id="UP000267400"/>
    </source>
</evidence>
<feature type="signal peptide" evidence="4">
    <location>
        <begin position="1"/>
        <end position="26"/>
    </location>
</feature>
<dbReference type="Proteomes" id="UP000267400">
    <property type="component" value="Unassembled WGS sequence"/>
</dbReference>
<dbReference type="Gene3D" id="3.40.190.10">
    <property type="entry name" value="Periplasmic binding protein-like II"/>
    <property type="match status" value="2"/>
</dbReference>